<sequence>MSNAQNVLVRQCTTTESCKALVEGNVYPIKTIGGLAGLFAKDEQEVYEFCRAGYQSCLLALKKINRSVSALQVIGAMSYTRFACDNQTRVGTDI</sequence>
<dbReference type="Proteomes" id="UP000198284">
    <property type="component" value="Unassembled WGS sequence"/>
</dbReference>
<gene>
    <name evidence="1" type="ORF">SAMN06265795_1222</name>
</gene>
<dbReference type="RefSeq" id="WP_143131406.1">
    <property type="nucleotide sequence ID" value="NZ_FZOT01000022.1"/>
</dbReference>
<organism evidence="1 2">
    <name type="scientific">Noviherbaspirillum humi</name>
    <dbReference type="NCBI Taxonomy" id="1688639"/>
    <lineage>
        <taxon>Bacteria</taxon>
        <taxon>Pseudomonadati</taxon>
        <taxon>Pseudomonadota</taxon>
        <taxon>Betaproteobacteria</taxon>
        <taxon>Burkholderiales</taxon>
        <taxon>Oxalobacteraceae</taxon>
        <taxon>Noviherbaspirillum</taxon>
    </lineage>
</organism>
<accession>A0A239LEX6</accession>
<reference evidence="1 2" key="1">
    <citation type="submission" date="2017-06" db="EMBL/GenBank/DDBJ databases">
        <authorList>
            <person name="Kim H.J."/>
            <person name="Triplett B.A."/>
        </authorList>
    </citation>
    <scope>NUCLEOTIDE SEQUENCE [LARGE SCALE GENOMIC DNA]</scope>
    <source>
        <strain evidence="1 2">U15</strain>
    </source>
</reference>
<proteinExistence type="predicted"/>
<evidence type="ECO:0000313" key="1">
    <source>
        <dbReference type="EMBL" id="SNT28403.1"/>
    </source>
</evidence>
<dbReference type="AlphaFoldDB" id="A0A239LEX6"/>
<protein>
    <submittedName>
        <fullName evidence="1">Uncharacterized protein</fullName>
    </submittedName>
</protein>
<keyword evidence="2" id="KW-1185">Reference proteome</keyword>
<evidence type="ECO:0000313" key="2">
    <source>
        <dbReference type="Proteomes" id="UP000198284"/>
    </source>
</evidence>
<dbReference type="EMBL" id="FZOT01000022">
    <property type="protein sequence ID" value="SNT28403.1"/>
    <property type="molecule type" value="Genomic_DNA"/>
</dbReference>
<name>A0A239LEX6_9BURK</name>